<dbReference type="Pfam" id="PF04616">
    <property type="entry name" value="Glyco_hydro_43"/>
    <property type="match status" value="1"/>
</dbReference>
<keyword evidence="4 7" id="KW-0326">Glycosidase</keyword>
<dbReference type="InterPro" id="IPR006710">
    <property type="entry name" value="Glyco_hydro_43"/>
</dbReference>
<feature type="region of interest" description="Disordered" evidence="8">
    <location>
        <begin position="362"/>
        <end position="403"/>
    </location>
</feature>
<feature type="active site" description="Proton acceptor" evidence="5">
    <location>
        <position position="55"/>
    </location>
</feature>
<evidence type="ECO:0000256" key="3">
    <source>
        <dbReference type="ARBA" id="ARBA00022801"/>
    </source>
</evidence>
<name>A0A7R7DME7_9ACTN</name>
<organism evidence="9 10">
    <name type="scientific">Actinocatenispora thailandica</name>
    <dbReference type="NCBI Taxonomy" id="227318"/>
    <lineage>
        <taxon>Bacteria</taxon>
        <taxon>Bacillati</taxon>
        <taxon>Actinomycetota</taxon>
        <taxon>Actinomycetes</taxon>
        <taxon>Micromonosporales</taxon>
        <taxon>Micromonosporaceae</taxon>
        <taxon>Actinocatenispora</taxon>
    </lineage>
</organism>
<evidence type="ECO:0000256" key="4">
    <source>
        <dbReference type="ARBA" id="ARBA00023295"/>
    </source>
</evidence>
<feature type="compositionally biased region" description="Low complexity" evidence="8">
    <location>
        <begin position="362"/>
        <end position="373"/>
    </location>
</feature>
<protein>
    <submittedName>
        <fullName evidence="9">Uncharacterized protein</fullName>
    </submittedName>
</protein>
<gene>
    <name evidence="9" type="ORF">Athai_18820</name>
</gene>
<feature type="active site" description="Proton donor" evidence="5">
    <location>
        <position position="246"/>
    </location>
</feature>
<evidence type="ECO:0000256" key="6">
    <source>
        <dbReference type="PIRSR" id="PIRSR606710-2"/>
    </source>
</evidence>
<keyword evidence="10" id="KW-1185">Reference proteome</keyword>
<sequence>MAVALPRLAPRRVLAAAALVAVALLIGVLLSPTSQAGTPRATGTFANPIRGTTSDPYLVRWNGYYYLTSTDGCDGGWLCVWKSATLTGFGNAEKHDVWQIPSGAPNSAEVWAPEIHRIGGTFYIYYTAGAGADHRLYVLQADGADPTGGYHEANTGAPHGQLTEPSGQWAIDPDVFTGADGTLYLAWSGWRSTSDTAQRIYVAPMSDPLHVSGNRVEISAPTRPWETVGNPDQPDQSSVGYFPVNEGPVGFRHGGKTYLTYSASFCGTRSYAVGLLTNGSNDVLNAAAWSKTGPIFKYHGGVIGSASFQPITSPDGTADWFIVHDNTTGCDPGRRLRAQQLYWDPRDGSPLLGYPVNDGVALPLPSGEPGSSPNPNPYASGWGDAFGDAAEGNGSAGRRTGNWTVTDPHSAALTSFGGTGWTRLFYAANPNYENFTVSADVAWTGTGSTSAYPKYGIYASYADAANHVEVFLDRQYDVLATHAVVQGVEQPWQNSPLPAGFDPAAYHTLKVVKSGAHYTFFLDGAQAQDRTFTGTTFPVLLNGQPGLVTEDSTAAYRNVTVTDTY</sequence>
<dbReference type="Proteomes" id="UP000611640">
    <property type="component" value="Chromosome"/>
</dbReference>
<dbReference type="AlphaFoldDB" id="A0A7R7DME7"/>
<evidence type="ECO:0000256" key="1">
    <source>
        <dbReference type="ARBA" id="ARBA00009865"/>
    </source>
</evidence>
<evidence type="ECO:0000256" key="2">
    <source>
        <dbReference type="ARBA" id="ARBA00022729"/>
    </source>
</evidence>
<feature type="site" description="Important for catalytic activity, responsible for pKa modulation of the active site Glu and correct orientation of both the proton donor and substrate" evidence="6">
    <location>
        <position position="172"/>
    </location>
</feature>
<dbReference type="RefSeq" id="WP_203961117.1">
    <property type="nucleotide sequence ID" value="NZ_AP023355.1"/>
</dbReference>
<keyword evidence="2" id="KW-0732">Signal</keyword>
<evidence type="ECO:0000313" key="9">
    <source>
        <dbReference type="EMBL" id="BCJ34379.1"/>
    </source>
</evidence>
<dbReference type="PANTHER" id="PTHR43817:SF1">
    <property type="entry name" value="HYDROLASE, FAMILY 43, PUTATIVE (AFU_ORTHOLOGUE AFUA_3G01660)-RELATED"/>
    <property type="match status" value="1"/>
</dbReference>
<evidence type="ECO:0000313" key="10">
    <source>
        <dbReference type="Proteomes" id="UP000611640"/>
    </source>
</evidence>
<proteinExistence type="inferred from homology"/>
<dbReference type="GO" id="GO:0004553">
    <property type="term" value="F:hydrolase activity, hydrolyzing O-glycosyl compounds"/>
    <property type="evidence" value="ECO:0007669"/>
    <property type="project" value="InterPro"/>
</dbReference>
<evidence type="ECO:0000256" key="7">
    <source>
        <dbReference type="RuleBase" id="RU361187"/>
    </source>
</evidence>
<evidence type="ECO:0000256" key="5">
    <source>
        <dbReference type="PIRSR" id="PIRSR606710-1"/>
    </source>
</evidence>
<dbReference type="CDD" id="cd18820">
    <property type="entry name" value="GH43_LbAraf43-like"/>
    <property type="match status" value="1"/>
</dbReference>
<dbReference type="KEGG" id="atl:Athai_18820"/>
<comment type="similarity">
    <text evidence="1 7">Belongs to the glycosyl hydrolase 43 family.</text>
</comment>
<keyword evidence="3 7" id="KW-0378">Hydrolase</keyword>
<dbReference type="EMBL" id="AP023355">
    <property type="protein sequence ID" value="BCJ34379.1"/>
    <property type="molecule type" value="Genomic_DNA"/>
</dbReference>
<dbReference type="SUPFAM" id="SSF75005">
    <property type="entry name" value="Arabinanase/levansucrase/invertase"/>
    <property type="match status" value="1"/>
</dbReference>
<dbReference type="GO" id="GO:0005975">
    <property type="term" value="P:carbohydrate metabolic process"/>
    <property type="evidence" value="ECO:0007669"/>
    <property type="project" value="InterPro"/>
</dbReference>
<dbReference type="InterPro" id="IPR023296">
    <property type="entry name" value="Glyco_hydro_beta-prop_sf"/>
</dbReference>
<evidence type="ECO:0000256" key="8">
    <source>
        <dbReference type="SAM" id="MobiDB-lite"/>
    </source>
</evidence>
<dbReference type="Gene3D" id="2.60.120.560">
    <property type="entry name" value="Exo-inulinase, domain 1"/>
    <property type="match status" value="1"/>
</dbReference>
<accession>A0A7R7DME7</accession>
<dbReference type="PANTHER" id="PTHR43817">
    <property type="entry name" value="GLYCOSYL HYDROLASE"/>
    <property type="match status" value="1"/>
</dbReference>
<reference evidence="9 10" key="1">
    <citation type="submission" date="2020-08" db="EMBL/GenBank/DDBJ databases">
        <title>Whole genome shotgun sequence of Actinocatenispora thailandica NBRC 105041.</title>
        <authorList>
            <person name="Komaki H."/>
            <person name="Tamura T."/>
        </authorList>
    </citation>
    <scope>NUCLEOTIDE SEQUENCE [LARGE SCALE GENOMIC DNA]</scope>
    <source>
        <strain evidence="9 10">NBRC 105041</strain>
    </source>
</reference>
<dbReference type="Gene3D" id="2.115.10.20">
    <property type="entry name" value="Glycosyl hydrolase domain, family 43"/>
    <property type="match status" value="1"/>
</dbReference>